<evidence type="ECO:0000313" key="3">
    <source>
        <dbReference type="Proteomes" id="UP000002457"/>
    </source>
</evidence>
<organism evidence="2 3">
    <name type="scientific">Methanosphaerula palustris (strain ATCC BAA-1556 / DSM 19958 / E1-9c)</name>
    <dbReference type="NCBI Taxonomy" id="521011"/>
    <lineage>
        <taxon>Archaea</taxon>
        <taxon>Methanobacteriati</taxon>
        <taxon>Methanobacteriota</taxon>
        <taxon>Stenosarchaea group</taxon>
        <taxon>Methanomicrobia</taxon>
        <taxon>Methanomicrobiales</taxon>
        <taxon>Methanoregulaceae</taxon>
        <taxon>Methanosphaerula</taxon>
    </lineage>
</organism>
<dbReference type="KEGG" id="mpl:Mpal_0122"/>
<dbReference type="Proteomes" id="UP000002457">
    <property type="component" value="Chromosome"/>
</dbReference>
<sequence length="354" mass="40843">MIGSAIDWAKDCVDIILQRRFRAYLREEMPRLLPLTTHYQEFLESDPSLRQSRFDHTLRPSKALKIFADLRDRLVATGVTVTDTAIDLDDFARWLKEFSGLERFYRTFGDMHIEKCLEHYLVYRELHLTKEDVYIDIASAKSRWAPILRRQGMKAYRLDLIHKKGIHGMDIGANVVETGLPDGFASALSTQCAFELFYGDTDKQFIKEADRILNDHGRCAILPLYLDETYFVLHSPYTLPPVQEIDDDATRIWRDDTFQASYTRHYSPEAFARHVLSVVPPTLSARVVSINNLGELMERYPGERIYCSFMLVLERKAVQPMKKAIPVATAESRKQPVGHSPRTEQPIAAKTSWK</sequence>
<dbReference type="AlphaFoldDB" id="B8GIG4"/>
<gene>
    <name evidence="2" type="ordered locus">Mpal_0122</name>
</gene>
<name>B8GIG4_METPE</name>
<reference evidence="2 3" key="1">
    <citation type="journal article" date="2015" name="Genome Announc.">
        <title>Complete Genome Sequence of Methanosphaerula palustris E1-9CT, a Hydrogenotrophic Methanogen Isolated from a Minerotrophic Fen Peatland.</title>
        <authorList>
            <person name="Cadillo-Quiroz H."/>
            <person name="Browne P."/>
            <person name="Kyrpides N."/>
            <person name="Woyke T."/>
            <person name="Goodwin L."/>
            <person name="Detter C."/>
            <person name="Yavitt J.B."/>
            <person name="Zinder S.H."/>
        </authorList>
    </citation>
    <scope>NUCLEOTIDE SEQUENCE [LARGE SCALE GENOMIC DNA]</scope>
    <source>
        <strain evidence="3">ATCC BAA-1556 / DSM 19958 / E1-9c</strain>
    </source>
</reference>
<accession>B8GIG4</accession>
<keyword evidence="3" id="KW-1185">Reference proteome</keyword>
<dbReference type="HOGENOM" id="CLU_782147_0_0_2"/>
<protein>
    <submittedName>
        <fullName evidence="2">Uncharacterized protein</fullName>
    </submittedName>
</protein>
<feature type="region of interest" description="Disordered" evidence="1">
    <location>
        <begin position="329"/>
        <end position="354"/>
    </location>
</feature>
<evidence type="ECO:0000313" key="2">
    <source>
        <dbReference type="EMBL" id="ACL15515.1"/>
    </source>
</evidence>
<proteinExistence type="predicted"/>
<dbReference type="EMBL" id="CP001338">
    <property type="protein sequence ID" value="ACL15515.1"/>
    <property type="molecule type" value="Genomic_DNA"/>
</dbReference>
<evidence type="ECO:0000256" key="1">
    <source>
        <dbReference type="SAM" id="MobiDB-lite"/>
    </source>
</evidence>